<keyword evidence="2" id="KW-0808">Transferase</keyword>
<dbReference type="InterPro" id="IPR051531">
    <property type="entry name" value="N-acetyltransferase"/>
</dbReference>
<organism evidence="2 3">
    <name type="scientific">Zooshikella ganghwensis</name>
    <dbReference type="NCBI Taxonomy" id="202772"/>
    <lineage>
        <taxon>Bacteria</taxon>
        <taxon>Pseudomonadati</taxon>
        <taxon>Pseudomonadota</taxon>
        <taxon>Gammaproteobacteria</taxon>
        <taxon>Oceanospirillales</taxon>
        <taxon>Zooshikellaceae</taxon>
        <taxon>Zooshikella</taxon>
    </lineage>
</organism>
<dbReference type="AlphaFoldDB" id="A0A4P9VTW5"/>
<dbReference type="GO" id="GO:0016747">
    <property type="term" value="F:acyltransferase activity, transferring groups other than amino-acyl groups"/>
    <property type="evidence" value="ECO:0007669"/>
    <property type="project" value="InterPro"/>
</dbReference>
<proteinExistence type="predicted"/>
<sequence>MRPIREADWALFLQLHTDPNVISLCFDEPEIEVIRDKFEARLVTWSPTSNAWLCLVIIDKITDNVMGITGFIVEDNTAHVGYLLLPEFHGKQYGTESLLALLDWAESIDTITHYKAVVTEGNVSSERVLVKCGFQLQSVIPEAYEIGGKLYADHIYTRDAKVT</sequence>
<name>A0A4P9VTW5_9GAMM</name>
<dbReference type="Gene3D" id="3.40.630.30">
    <property type="match status" value="1"/>
</dbReference>
<gene>
    <name evidence="2" type="ORF">B9G39_03575</name>
</gene>
<dbReference type="PANTHER" id="PTHR43792:SF1">
    <property type="entry name" value="N-ACETYLTRANSFERASE DOMAIN-CONTAINING PROTEIN"/>
    <property type="match status" value="1"/>
</dbReference>
<dbReference type="SUPFAM" id="SSF55729">
    <property type="entry name" value="Acyl-CoA N-acyltransferases (Nat)"/>
    <property type="match status" value="1"/>
</dbReference>
<evidence type="ECO:0000313" key="2">
    <source>
        <dbReference type="EMBL" id="RDH46626.1"/>
    </source>
</evidence>
<dbReference type="PROSITE" id="PS51186">
    <property type="entry name" value="GNAT"/>
    <property type="match status" value="1"/>
</dbReference>
<dbReference type="PANTHER" id="PTHR43792">
    <property type="entry name" value="GNAT FAMILY, PUTATIVE (AFU_ORTHOLOGUE AFUA_3G00765)-RELATED-RELATED"/>
    <property type="match status" value="1"/>
</dbReference>
<keyword evidence="3" id="KW-1185">Reference proteome</keyword>
<evidence type="ECO:0000313" key="3">
    <source>
        <dbReference type="Proteomes" id="UP000257039"/>
    </source>
</evidence>
<protein>
    <submittedName>
        <fullName evidence="2">N-acetyltransferase</fullName>
    </submittedName>
</protein>
<dbReference type="InterPro" id="IPR016181">
    <property type="entry name" value="Acyl_CoA_acyltransferase"/>
</dbReference>
<dbReference type="InterPro" id="IPR000182">
    <property type="entry name" value="GNAT_dom"/>
</dbReference>
<dbReference type="Proteomes" id="UP000257039">
    <property type="component" value="Unassembled WGS sequence"/>
</dbReference>
<comment type="caution">
    <text evidence="2">The sequence shown here is derived from an EMBL/GenBank/DDBJ whole genome shotgun (WGS) entry which is preliminary data.</text>
</comment>
<dbReference type="Pfam" id="PF13302">
    <property type="entry name" value="Acetyltransf_3"/>
    <property type="match status" value="1"/>
</dbReference>
<reference evidence="2 3" key="1">
    <citation type="submission" date="2017-04" db="EMBL/GenBank/DDBJ databases">
        <title>Draft genome sequence of Zooshikella ganghwensis VG4 isolated from Red Sea sediments.</title>
        <authorList>
            <person name="Rehman Z."/>
            <person name="Alam I."/>
            <person name="Kamau A."/>
            <person name="Bajic V."/>
            <person name="Leiknes T."/>
        </authorList>
    </citation>
    <scope>NUCLEOTIDE SEQUENCE [LARGE SCALE GENOMIC DNA]</scope>
    <source>
        <strain evidence="2 3">VG4</strain>
    </source>
</reference>
<accession>A0A4P9VTW5</accession>
<dbReference type="EMBL" id="NDXW01000001">
    <property type="protein sequence ID" value="RDH46626.1"/>
    <property type="molecule type" value="Genomic_DNA"/>
</dbReference>
<evidence type="ECO:0000259" key="1">
    <source>
        <dbReference type="PROSITE" id="PS51186"/>
    </source>
</evidence>
<feature type="domain" description="N-acetyltransferase" evidence="1">
    <location>
        <begin position="1"/>
        <end position="156"/>
    </location>
</feature>